<evidence type="ECO:0000256" key="1">
    <source>
        <dbReference type="ARBA" id="ARBA00022729"/>
    </source>
</evidence>
<dbReference type="STRING" id="452637.Oter_2954"/>
<dbReference type="SUPFAM" id="SSF69318">
    <property type="entry name" value="Integrin alpha N-terminal domain"/>
    <property type="match status" value="1"/>
</dbReference>
<organism evidence="3 4">
    <name type="scientific">Opitutus terrae (strain DSM 11246 / JCM 15787 / PB90-1)</name>
    <dbReference type="NCBI Taxonomy" id="452637"/>
    <lineage>
        <taxon>Bacteria</taxon>
        <taxon>Pseudomonadati</taxon>
        <taxon>Verrucomicrobiota</taxon>
        <taxon>Opitutia</taxon>
        <taxon>Opitutales</taxon>
        <taxon>Opitutaceae</taxon>
        <taxon>Opitutus</taxon>
    </lineage>
</organism>
<dbReference type="PANTHER" id="PTHR44103:SF1">
    <property type="entry name" value="PROPROTEIN CONVERTASE P"/>
    <property type="match status" value="1"/>
</dbReference>
<dbReference type="EMBL" id="CP001032">
    <property type="protein sequence ID" value="ACB76235.1"/>
    <property type="molecule type" value="Genomic_DNA"/>
</dbReference>
<dbReference type="InterPro" id="IPR028994">
    <property type="entry name" value="Integrin_alpha_N"/>
</dbReference>
<dbReference type="SUPFAM" id="SSF48452">
    <property type="entry name" value="TPR-like"/>
    <property type="match status" value="1"/>
</dbReference>
<proteinExistence type="predicted"/>
<dbReference type="Pfam" id="PF13432">
    <property type="entry name" value="TPR_16"/>
    <property type="match status" value="1"/>
</dbReference>
<evidence type="ECO:0000313" key="3">
    <source>
        <dbReference type="EMBL" id="ACB76235.1"/>
    </source>
</evidence>
<dbReference type="SMART" id="SM00028">
    <property type="entry name" value="TPR"/>
    <property type="match status" value="5"/>
</dbReference>
<protein>
    <submittedName>
        <fullName evidence="3">Tetratricopeptide TPR_2 repeat protein</fullName>
    </submittedName>
</protein>
<dbReference type="Pfam" id="PF13181">
    <property type="entry name" value="TPR_8"/>
    <property type="match status" value="1"/>
</dbReference>
<keyword evidence="4" id="KW-1185">Reference proteome</keyword>
<dbReference type="Pfam" id="PF13517">
    <property type="entry name" value="FG-GAP_3"/>
    <property type="match status" value="2"/>
</dbReference>
<dbReference type="HOGENOM" id="CLU_006352_0_0_0"/>
<feature type="repeat" description="TPR" evidence="2">
    <location>
        <begin position="106"/>
        <end position="139"/>
    </location>
</feature>
<dbReference type="Proteomes" id="UP000007013">
    <property type="component" value="Chromosome"/>
</dbReference>
<keyword evidence="2" id="KW-0802">TPR repeat</keyword>
<evidence type="ECO:0000256" key="2">
    <source>
        <dbReference type="PROSITE-ProRule" id="PRU00339"/>
    </source>
</evidence>
<dbReference type="AlphaFoldDB" id="B1ZY89"/>
<dbReference type="KEGG" id="ote:Oter_2954"/>
<name>B1ZY89_OPITP</name>
<dbReference type="InterPro" id="IPR013517">
    <property type="entry name" value="FG-GAP"/>
</dbReference>
<dbReference type="eggNOG" id="COG0457">
    <property type="taxonomic scope" value="Bacteria"/>
</dbReference>
<dbReference type="RefSeq" id="WP_012375770.1">
    <property type="nucleotide sequence ID" value="NC_010571.1"/>
</dbReference>
<gene>
    <name evidence="3" type="ordered locus">Oter_2954</name>
</gene>
<reference evidence="3 4" key="1">
    <citation type="journal article" date="2011" name="J. Bacteriol.">
        <title>Genome sequence of the verrucomicrobium Opitutus terrae PB90-1, an abundant inhabitant of rice paddy soil ecosystems.</title>
        <authorList>
            <person name="van Passel M.W."/>
            <person name="Kant R."/>
            <person name="Palva A."/>
            <person name="Copeland A."/>
            <person name="Lucas S."/>
            <person name="Lapidus A."/>
            <person name="Glavina del Rio T."/>
            <person name="Pitluck S."/>
            <person name="Goltsman E."/>
            <person name="Clum A."/>
            <person name="Sun H."/>
            <person name="Schmutz J."/>
            <person name="Larimer F.W."/>
            <person name="Land M.L."/>
            <person name="Hauser L."/>
            <person name="Kyrpides N."/>
            <person name="Mikhailova N."/>
            <person name="Richardson P.P."/>
            <person name="Janssen P.H."/>
            <person name="de Vos W.M."/>
            <person name="Smidt H."/>
        </authorList>
    </citation>
    <scope>NUCLEOTIDE SEQUENCE [LARGE SCALE GENOMIC DNA]</scope>
    <source>
        <strain evidence="4">DSM 11246 / JCM 15787 / PB90-1</strain>
    </source>
</reference>
<dbReference type="PROSITE" id="PS50005">
    <property type="entry name" value="TPR"/>
    <property type="match status" value="2"/>
</dbReference>
<dbReference type="OrthoDB" id="9816120at2"/>
<evidence type="ECO:0000313" key="4">
    <source>
        <dbReference type="Proteomes" id="UP000007013"/>
    </source>
</evidence>
<dbReference type="InterPro" id="IPR019734">
    <property type="entry name" value="TPR_rpt"/>
</dbReference>
<keyword evidence="1" id="KW-0732">Signal</keyword>
<accession>B1ZY89</accession>
<dbReference type="Gene3D" id="1.25.40.10">
    <property type="entry name" value="Tetratricopeptide repeat domain"/>
    <property type="match status" value="2"/>
</dbReference>
<sequence>MSKRLIWISGAVLILVIAAALLWFSPASRSSHATSAEFMQLMTRGNGLLENGDAAGAIDVYTRALPLSPQSTDVRLNLANAYLLAERPMDAAAACRQVLDLDRNNAAAYYLLGCALLRQNQPEPAAEAFQQSWKIEPGIPALDFQMGMAQRELGHLPDAISLFESVVRAEPAHPSAHYQLSQLYRRVGRAEDATRELQQHQQILAGLSAASITVAALERCKHTQPLAPFVLAQPEHDGIAVRFADDTVAVFGELAASHRGPLAIVDYGHDGRPSLFVQDQTSGFVLLDNRAGKFAPLGRPLRVPADGGYRTALTGDLDNDGLDDVVVLGEQDSRVFKFYAQGRVRDATRAAGLEGLRARGGLLADLDFTGNLDLLVVKPDGSGLGVRRNLGNLAFDANWSDSGLPADVPGATHVLTEDWANEGRPGVFVARTSSAPVFFAKQRAAAFTPTELTRTWPTGAVIATTDFDNDLRAEACLATADAIEFVGREPHQNRTLPLNGFAVAQLLPVDYDNDGWIDLIACGAQGLRIWRNAGNAGFRDVTAALGLTAAGPIEEIVAADFDTDGDTDFVTGSEAGLRFWRNDGGNQNLQLKLRLAGQRSNTSALGVRVEVTAGNWRTRRTVRQNPLELGVGQHRQLDALKIRWFDLTTSQVDVPITREVHTVAEPTLPSGSCPYLYVWRGARFEFVTDILGAAPLGLPMSEKRFVAADPEELLALGNETAFVPRDGAYEIRITEELREALYLDEAHLIAVDHPIGTVVHPTSKMLPGPPFPQHALRVLRPLSAPHQATRSDNLDVTAALARIDHVMVSPVQLRRPQLRGLAEPYAVTLDFGVLAAERPLVLALTGWIRFGGGMANISGSIDPTLPFPFPGLEVELADGAWQKVDVVVGTPAGKTKTILVDLAGKLPTGARRLRLSTAYEIYWDAASLCEDAGTIDTREQHLNATRTDLRWHGYGRFADLPPSLPLTPLYDEVSSVPPWDRTPGGWFTRYGAVDELVARRDDRLALLAAGDELALSFDAAQLPPLAPGMTRDFFLHVVGWDKDADFHVEQGWRLEPFPYSGMDDQTYGKEARPAHLDDAWIKDYNTRWVDEIVPHPAGKPQPVP</sequence>
<dbReference type="Pfam" id="PF14559">
    <property type="entry name" value="TPR_19"/>
    <property type="match status" value="1"/>
</dbReference>
<dbReference type="PANTHER" id="PTHR44103">
    <property type="entry name" value="PROPROTEIN CONVERTASE P"/>
    <property type="match status" value="1"/>
</dbReference>
<feature type="repeat" description="TPR" evidence="2">
    <location>
        <begin position="140"/>
        <end position="173"/>
    </location>
</feature>
<dbReference type="InterPro" id="IPR011990">
    <property type="entry name" value="TPR-like_helical_dom_sf"/>
</dbReference>